<accession>A0AAE3HED0</accession>
<evidence type="ECO:0000313" key="6">
    <source>
        <dbReference type="Proteomes" id="UP001205748"/>
    </source>
</evidence>
<dbReference type="PANTHER" id="PTHR43537:SF45">
    <property type="entry name" value="GNTR FAMILY REGULATORY PROTEIN"/>
    <property type="match status" value="1"/>
</dbReference>
<dbReference type="SMART" id="SM00895">
    <property type="entry name" value="FCD"/>
    <property type="match status" value="1"/>
</dbReference>
<dbReference type="PANTHER" id="PTHR43537">
    <property type="entry name" value="TRANSCRIPTIONAL REGULATOR, GNTR FAMILY"/>
    <property type="match status" value="1"/>
</dbReference>
<dbReference type="SUPFAM" id="SSF46785">
    <property type="entry name" value="Winged helix' DNA-binding domain"/>
    <property type="match status" value="1"/>
</dbReference>
<gene>
    <name evidence="5" type="ORF">NSA47_01565</name>
</gene>
<dbReference type="Gene3D" id="1.20.120.530">
    <property type="entry name" value="GntR ligand-binding domain-like"/>
    <property type="match status" value="1"/>
</dbReference>
<dbReference type="InterPro" id="IPR036390">
    <property type="entry name" value="WH_DNA-bd_sf"/>
</dbReference>
<dbReference type="RefSeq" id="WP_257529086.1">
    <property type="nucleotide sequence ID" value="NZ_JANKAS010000001.1"/>
</dbReference>
<dbReference type="AlphaFoldDB" id="A0AAE3HED0"/>
<protein>
    <submittedName>
        <fullName evidence="5">GntR family transcriptional regulator</fullName>
    </submittedName>
</protein>
<proteinExistence type="predicted"/>
<keyword evidence="6" id="KW-1185">Reference proteome</keyword>
<dbReference type="Gene3D" id="1.10.10.10">
    <property type="entry name" value="Winged helix-like DNA-binding domain superfamily/Winged helix DNA-binding domain"/>
    <property type="match status" value="1"/>
</dbReference>
<feature type="domain" description="HTH gntR-type" evidence="4">
    <location>
        <begin position="9"/>
        <end position="76"/>
    </location>
</feature>
<evidence type="ECO:0000259" key="4">
    <source>
        <dbReference type="PROSITE" id="PS50949"/>
    </source>
</evidence>
<dbReference type="SMART" id="SM00345">
    <property type="entry name" value="HTH_GNTR"/>
    <property type="match status" value="1"/>
</dbReference>
<reference evidence="5" key="1">
    <citation type="submission" date="2022-07" db="EMBL/GenBank/DDBJ databases">
        <title>Enhanced cultured diversity of the mouse gut microbiota enables custom-made synthetic communities.</title>
        <authorList>
            <person name="Afrizal A."/>
        </authorList>
    </citation>
    <scope>NUCLEOTIDE SEQUENCE</scope>
    <source>
        <strain evidence="5">DSM 28593</strain>
    </source>
</reference>
<comment type="caution">
    <text evidence="5">The sequence shown here is derived from an EMBL/GenBank/DDBJ whole genome shotgun (WGS) entry which is preliminary data.</text>
</comment>
<evidence type="ECO:0000256" key="3">
    <source>
        <dbReference type="ARBA" id="ARBA00023163"/>
    </source>
</evidence>
<sequence length="230" mass="27147">MYLKSNAMPISVDEVYKDMLERIINLELEPGRKISENETCAEYNVSRSVIRTVFTRLKAQKLVEIYPQRGTYISLIDVNYVNDVLFLRNALEKECLSKIIKLPHKEELIKELEKNLEQQKLYYHREGYPDEYKMLDEEFHNLLISGSKRKGLIDLIKEPLIHVNRWRNLYVSYTHSLSDIFDEHQAIVKALKDNDLKLAQTHIEEHIRTIAEASTESSQAFPQYFHFLSE</sequence>
<evidence type="ECO:0000313" key="5">
    <source>
        <dbReference type="EMBL" id="MCR1897679.1"/>
    </source>
</evidence>
<dbReference type="GO" id="GO:0003700">
    <property type="term" value="F:DNA-binding transcription factor activity"/>
    <property type="evidence" value="ECO:0007669"/>
    <property type="project" value="InterPro"/>
</dbReference>
<keyword evidence="3" id="KW-0804">Transcription</keyword>
<dbReference type="GO" id="GO:0003677">
    <property type="term" value="F:DNA binding"/>
    <property type="evidence" value="ECO:0007669"/>
    <property type="project" value="UniProtKB-KW"/>
</dbReference>
<dbReference type="InterPro" id="IPR011711">
    <property type="entry name" value="GntR_C"/>
</dbReference>
<dbReference type="Pfam" id="PF00392">
    <property type="entry name" value="GntR"/>
    <property type="match status" value="1"/>
</dbReference>
<organism evidence="5 6">
    <name type="scientific">Irregularibacter muris</name>
    <dbReference type="NCBI Taxonomy" id="1796619"/>
    <lineage>
        <taxon>Bacteria</taxon>
        <taxon>Bacillati</taxon>
        <taxon>Bacillota</taxon>
        <taxon>Clostridia</taxon>
        <taxon>Eubacteriales</taxon>
        <taxon>Eubacteriaceae</taxon>
        <taxon>Irregularibacter</taxon>
    </lineage>
</organism>
<dbReference type="Proteomes" id="UP001205748">
    <property type="component" value="Unassembled WGS sequence"/>
</dbReference>
<name>A0AAE3HED0_9FIRM</name>
<keyword evidence="2" id="KW-0238">DNA-binding</keyword>
<dbReference type="InterPro" id="IPR008920">
    <property type="entry name" value="TF_FadR/GntR_C"/>
</dbReference>
<evidence type="ECO:0000256" key="1">
    <source>
        <dbReference type="ARBA" id="ARBA00023015"/>
    </source>
</evidence>
<dbReference type="InterPro" id="IPR036388">
    <property type="entry name" value="WH-like_DNA-bd_sf"/>
</dbReference>
<dbReference type="CDD" id="cd07377">
    <property type="entry name" value="WHTH_GntR"/>
    <property type="match status" value="1"/>
</dbReference>
<dbReference type="InterPro" id="IPR000524">
    <property type="entry name" value="Tscrpt_reg_HTH_GntR"/>
</dbReference>
<dbReference type="EMBL" id="JANKAS010000001">
    <property type="protein sequence ID" value="MCR1897679.1"/>
    <property type="molecule type" value="Genomic_DNA"/>
</dbReference>
<dbReference type="PROSITE" id="PS50949">
    <property type="entry name" value="HTH_GNTR"/>
    <property type="match status" value="1"/>
</dbReference>
<evidence type="ECO:0000256" key="2">
    <source>
        <dbReference type="ARBA" id="ARBA00023125"/>
    </source>
</evidence>
<keyword evidence="1" id="KW-0805">Transcription regulation</keyword>
<dbReference type="SUPFAM" id="SSF48008">
    <property type="entry name" value="GntR ligand-binding domain-like"/>
    <property type="match status" value="1"/>
</dbReference>
<dbReference type="Pfam" id="PF07729">
    <property type="entry name" value="FCD"/>
    <property type="match status" value="1"/>
</dbReference>